<accession>B9XBU3</accession>
<dbReference type="Proteomes" id="UP000003688">
    <property type="component" value="Unassembled WGS sequence"/>
</dbReference>
<reference evidence="1 2" key="1">
    <citation type="journal article" date="2011" name="J. Bacteriol.">
        <title>Genome sequence of 'Pedosphaera parvula' Ellin514, an aerobic Verrucomicrobial isolate from pasture soil.</title>
        <authorList>
            <person name="Kant R."/>
            <person name="van Passel M.W."/>
            <person name="Sangwan P."/>
            <person name="Palva A."/>
            <person name="Lucas S."/>
            <person name="Copeland A."/>
            <person name="Lapidus A."/>
            <person name="Glavina Del Rio T."/>
            <person name="Dalin E."/>
            <person name="Tice H."/>
            <person name="Bruce D."/>
            <person name="Goodwin L."/>
            <person name="Pitluck S."/>
            <person name="Chertkov O."/>
            <person name="Larimer F.W."/>
            <person name="Land M.L."/>
            <person name="Hauser L."/>
            <person name="Brettin T.S."/>
            <person name="Detter J.C."/>
            <person name="Han S."/>
            <person name="de Vos W.M."/>
            <person name="Janssen P.H."/>
            <person name="Smidt H."/>
        </authorList>
    </citation>
    <scope>NUCLEOTIDE SEQUENCE [LARGE SCALE GENOMIC DNA]</scope>
    <source>
        <strain evidence="1 2">Ellin514</strain>
    </source>
</reference>
<dbReference type="EMBL" id="ABOX02000004">
    <property type="protein sequence ID" value="EEF62411.1"/>
    <property type="molecule type" value="Genomic_DNA"/>
</dbReference>
<name>B9XBU3_PEDPL</name>
<proteinExistence type="predicted"/>
<sequence length="59" mass="6585" precursor="true">MWLHHPDCRTTLGQLPLSADIIDLIDDSFSFINSPKANLVFSLVVQSRKSKGLSLNEKS</sequence>
<dbReference type="AlphaFoldDB" id="B9XBU3"/>
<keyword evidence="2" id="KW-1185">Reference proteome</keyword>
<evidence type="ECO:0000313" key="2">
    <source>
        <dbReference type="Proteomes" id="UP000003688"/>
    </source>
</evidence>
<dbReference type="STRING" id="320771.Cflav_PD5046"/>
<comment type="caution">
    <text evidence="1">The sequence shown here is derived from an EMBL/GenBank/DDBJ whole genome shotgun (WGS) entry which is preliminary data.</text>
</comment>
<organism evidence="1 2">
    <name type="scientific">Pedosphaera parvula (strain Ellin514)</name>
    <dbReference type="NCBI Taxonomy" id="320771"/>
    <lineage>
        <taxon>Bacteria</taxon>
        <taxon>Pseudomonadati</taxon>
        <taxon>Verrucomicrobiota</taxon>
        <taxon>Pedosphaerae</taxon>
        <taxon>Pedosphaerales</taxon>
        <taxon>Pedosphaeraceae</taxon>
        <taxon>Pedosphaera</taxon>
    </lineage>
</organism>
<protein>
    <submittedName>
        <fullName evidence="1">Uncharacterized protein</fullName>
    </submittedName>
</protein>
<evidence type="ECO:0000313" key="1">
    <source>
        <dbReference type="EMBL" id="EEF62411.1"/>
    </source>
</evidence>
<gene>
    <name evidence="1" type="ORF">Cflav_PD5046</name>
</gene>